<sequence length="142" mass="16493">MNNEINELCLCQGNEDNTVSRTEELFNFMRWLSCFLFFSCYPSAPYKRKIMAMELIQIMINVWSVQPSSQESSASMSPESCLYPYSVGITSLESTFLLIGSIIDSWDRLRESANTRVCRVLLYESVQPIELPIRDKRVQKQR</sequence>
<dbReference type="EMBL" id="CM017698">
    <property type="protein sequence ID" value="TYG96386.1"/>
    <property type="molecule type" value="Genomic_DNA"/>
</dbReference>
<evidence type="ECO:0000313" key="3">
    <source>
        <dbReference type="Proteomes" id="UP000323506"/>
    </source>
</evidence>
<feature type="domain" description="tRNA (32-2'-O)-methyltransferase regulator THADA-like TPR repeats region" evidence="1">
    <location>
        <begin position="20"/>
        <end position="110"/>
    </location>
</feature>
<dbReference type="GO" id="GO:0030488">
    <property type="term" value="P:tRNA methylation"/>
    <property type="evidence" value="ECO:0007669"/>
    <property type="project" value="TreeGrafter"/>
</dbReference>
<dbReference type="Proteomes" id="UP000323506">
    <property type="component" value="Chromosome A11"/>
</dbReference>
<dbReference type="PANTHER" id="PTHR14387">
    <property type="entry name" value="THADA/DEATH RECEPTOR INTERACTING PROTEIN"/>
    <property type="match status" value="1"/>
</dbReference>
<protein>
    <recommendedName>
        <fullName evidence="1">tRNA (32-2'-O)-methyltransferase regulator THADA-like TPR repeats region domain-containing protein</fullName>
    </recommendedName>
</protein>
<dbReference type="PANTHER" id="PTHR14387:SF0">
    <property type="entry name" value="DUF2428 DOMAIN-CONTAINING PROTEIN"/>
    <property type="match status" value="1"/>
</dbReference>
<evidence type="ECO:0000313" key="2">
    <source>
        <dbReference type="EMBL" id="TYG96386.1"/>
    </source>
</evidence>
<accession>A0A5D2ERR1</accession>
<keyword evidence="3" id="KW-1185">Reference proteome</keyword>
<name>A0A5D2ERR1_GOSDA</name>
<dbReference type="InterPro" id="IPR056843">
    <property type="entry name" value="THADA-like_TPR"/>
</dbReference>
<proteinExistence type="predicted"/>
<dbReference type="AlphaFoldDB" id="A0A5D2ERR1"/>
<dbReference type="GO" id="GO:0005829">
    <property type="term" value="C:cytosol"/>
    <property type="evidence" value="ECO:0007669"/>
    <property type="project" value="TreeGrafter"/>
</dbReference>
<organism evidence="2 3">
    <name type="scientific">Gossypium darwinii</name>
    <name type="common">Darwin's cotton</name>
    <name type="synonym">Gossypium barbadense var. darwinii</name>
    <dbReference type="NCBI Taxonomy" id="34276"/>
    <lineage>
        <taxon>Eukaryota</taxon>
        <taxon>Viridiplantae</taxon>
        <taxon>Streptophyta</taxon>
        <taxon>Embryophyta</taxon>
        <taxon>Tracheophyta</taxon>
        <taxon>Spermatophyta</taxon>
        <taxon>Magnoliopsida</taxon>
        <taxon>eudicotyledons</taxon>
        <taxon>Gunneridae</taxon>
        <taxon>Pentapetalae</taxon>
        <taxon>rosids</taxon>
        <taxon>malvids</taxon>
        <taxon>Malvales</taxon>
        <taxon>Malvaceae</taxon>
        <taxon>Malvoideae</taxon>
        <taxon>Gossypium</taxon>
    </lineage>
</organism>
<evidence type="ECO:0000259" key="1">
    <source>
        <dbReference type="Pfam" id="PF25150"/>
    </source>
</evidence>
<dbReference type="Pfam" id="PF25150">
    <property type="entry name" value="TPR_Trm732"/>
    <property type="match status" value="1"/>
</dbReference>
<reference evidence="2 3" key="1">
    <citation type="submission" date="2019-06" db="EMBL/GenBank/DDBJ databases">
        <title>WGS assembly of Gossypium darwinii.</title>
        <authorList>
            <person name="Chen Z.J."/>
            <person name="Sreedasyam A."/>
            <person name="Ando A."/>
            <person name="Song Q."/>
            <person name="De L."/>
            <person name="Hulse-Kemp A."/>
            <person name="Ding M."/>
            <person name="Ye W."/>
            <person name="Kirkbride R."/>
            <person name="Jenkins J."/>
            <person name="Plott C."/>
            <person name="Lovell J."/>
            <person name="Lin Y.-M."/>
            <person name="Vaughn R."/>
            <person name="Liu B."/>
            <person name="Li W."/>
            <person name="Simpson S."/>
            <person name="Scheffler B."/>
            <person name="Saski C."/>
            <person name="Grover C."/>
            <person name="Hu G."/>
            <person name="Conover J."/>
            <person name="Carlson J."/>
            <person name="Shu S."/>
            <person name="Boston L."/>
            <person name="Williams M."/>
            <person name="Peterson D."/>
            <person name="Mcgee K."/>
            <person name="Jones D."/>
            <person name="Wendel J."/>
            <person name="Stelly D."/>
            <person name="Grimwood J."/>
            <person name="Schmutz J."/>
        </authorList>
    </citation>
    <scope>NUCLEOTIDE SEQUENCE [LARGE SCALE GENOMIC DNA]</scope>
    <source>
        <strain evidence="2">1808015.09</strain>
    </source>
</reference>
<gene>
    <name evidence="2" type="ORF">ES288_A11G346200v1</name>
</gene>
<dbReference type="InterPro" id="IPR051954">
    <property type="entry name" value="tRNA_methyltransferase_THADA"/>
</dbReference>